<evidence type="ECO:0000256" key="2">
    <source>
        <dbReference type="SAM" id="MobiDB-lite"/>
    </source>
</evidence>
<keyword evidence="3" id="KW-0812">Transmembrane</keyword>
<protein>
    <submittedName>
        <fullName evidence="4">Uncharacterized protein</fullName>
    </submittedName>
</protein>
<keyword evidence="1" id="KW-0175">Coiled coil</keyword>
<keyword evidence="3" id="KW-1133">Transmembrane helix</keyword>
<evidence type="ECO:0000313" key="4">
    <source>
        <dbReference type="EMBL" id="QHT10904.1"/>
    </source>
</evidence>
<feature type="compositionally biased region" description="Basic and acidic residues" evidence="2">
    <location>
        <begin position="933"/>
        <end position="981"/>
    </location>
</feature>
<feature type="compositionally biased region" description="Basic residues" evidence="2">
    <location>
        <begin position="989"/>
        <end position="1030"/>
    </location>
</feature>
<evidence type="ECO:0000256" key="1">
    <source>
        <dbReference type="SAM" id="Coils"/>
    </source>
</evidence>
<feature type="coiled-coil region" evidence="1">
    <location>
        <begin position="796"/>
        <end position="885"/>
    </location>
</feature>
<dbReference type="AlphaFoldDB" id="A0A6C0D479"/>
<proteinExistence type="predicted"/>
<name>A0A6C0D479_9ZZZZ</name>
<reference evidence="4" key="1">
    <citation type="journal article" date="2020" name="Nature">
        <title>Giant virus diversity and host interactions through global metagenomics.</title>
        <authorList>
            <person name="Schulz F."/>
            <person name="Roux S."/>
            <person name="Paez-Espino D."/>
            <person name="Jungbluth S."/>
            <person name="Walsh D.A."/>
            <person name="Denef V.J."/>
            <person name="McMahon K.D."/>
            <person name="Konstantinidis K.T."/>
            <person name="Eloe-Fadrosh E.A."/>
            <person name="Kyrpides N.C."/>
            <person name="Woyke T."/>
        </authorList>
    </citation>
    <scope>NUCLEOTIDE SEQUENCE</scope>
    <source>
        <strain evidence="4">GVMAG-M-3300023174-111</strain>
    </source>
</reference>
<feature type="region of interest" description="Disordered" evidence="2">
    <location>
        <begin position="933"/>
        <end position="1030"/>
    </location>
</feature>
<organism evidence="4">
    <name type="scientific">viral metagenome</name>
    <dbReference type="NCBI Taxonomy" id="1070528"/>
    <lineage>
        <taxon>unclassified sequences</taxon>
        <taxon>metagenomes</taxon>
        <taxon>organismal metagenomes</taxon>
    </lineage>
</organism>
<dbReference type="EMBL" id="MN739530">
    <property type="protein sequence ID" value="QHT10904.1"/>
    <property type="molecule type" value="Genomic_DNA"/>
</dbReference>
<keyword evidence="3" id="KW-0472">Membrane</keyword>
<evidence type="ECO:0000256" key="3">
    <source>
        <dbReference type="SAM" id="Phobius"/>
    </source>
</evidence>
<accession>A0A6C0D479</accession>
<sequence length="1030" mass="116097">MANFLNPEVMKANNQLELIQGIEGDKRRNEELFGKKVYDIDSSKSIEDNINEIINKPIKSKKRPVAPPSSYNERKYSVTGILPISEVETPVLIFMLLEIGDVLFTIMYVGIYGIGPGIHSTDSTVIKKNYTKLTLTPEFENELEQQVKTYMTEKSIVKESFNDTIWQELVITYASPYVPLQQDCVEEIAKAEVKLLFENETFNRRFNHIASVLMPESKERYDDFDSLSNLENTIPGIEMYTILFALNEKIKEQQEFFKQMHPIIKDNLELLYNKTIRKGDEQEGHEEQEHEQEGGGFGAKTLLAALAAVSIAASTTDTAASNNGVARFTNYRLPEILGNPDYVASINTLDNSVKNLVDTTRPDMPNLKKQPYTTHTVRSFFDVNVILPSDVSPPSNVPGLKTGTMRGSSVLKLKDVIVDTATKLGINLKNKEGKDETTDHLYNEVLKRITRGLHATTTKGYLTDTTVLTAIDTQLTSEQYDILIHSIETGYTEAERIIKEDIDATGSVDAILYNNEIFNDIQKMIDKYDYTELKKLETAGNKYMKLDSDIKTRVLEKLRSYNAIRNKHRIFSEVVRPFINKINSGYYATLLDNPNQQEINKDIYNAAESIGESIAHITKQQEETSATGNMKDLEIQAREARLARINAAIIDVKYKEEENIVNKRRYKAQTQAIIDSCTWFFPIIPGFLYPFVMMLLQSSTIVGGGGSLTALIACLSYYVIISMPGSTQAVGKISADLLVKFVVGLVSKIPSTVTRSFSFAGNVTSSVVRVGAKKIGLGDVVNEFDTANSISNTAVRDLIDETIKNYEEKIKSIEQQIAELEKANTELEKANTELEKNNKNKSIIKENKSTIEKNKSTIEENKTTIKNHNSNIEVYQELIKSSQKRKENIVITNEKTKDTVKAVISNNTEESKPKSWFHNLPFGLFGTKAATKESATKESATKESATKESATKESATKEAATKEAATKEAATKEAATKDRTWMEFLTGKGGKRTKRRTKYYKHKSHKYKTTSMTRKKNKRMIRRNKISKKR</sequence>
<feature type="transmembrane region" description="Helical" evidence="3">
    <location>
        <begin position="679"/>
        <end position="696"/>
    </location>
</feature>
<feature type="transmembrane region" description="Helical" evidence="3">
    <location>
        <begin position="701"/>
        <end position="720"/>
    </location>
</feature>